<dbReference type="EMBL" id="AP023356">
    <property type="protein sequence ID" value="BCJ48455.1"/>
    <property type="molecule type" value="Genomic_DNA"/>
</dbReference>
<feature type="region of interest" description="Disordered" evidence="1">
    <location>
        <begin position="1"/>
        <end position="32"/>
    </location>
</feature>
<sequence>MPTTSPGGEAAEAGWAPVKATAAGTRAAEDSTVRRDTVMGAPSQAGDIDGHRDSARHMHATLGRTFEIFR</sequence>
<gene>
    <name evidence="2" type="ORF">Aiant_91120</name>
</gene>
<evidence type="ECO:0000256" key="1">
    <source>
        <dbReference type="SAM" id="MobiDB-lite"/>
    </source>
</evidence>
<reference evidence="2 3" key="1">
    <citation type="submission" date="2020-08" db="EMBL/GenBank/DDBJ databases">
        <title>Whole genome shotgun sequence of Actinoplanes ianthinogenes NBRC 13996.</title>
        <authorList>
            <person name="Komaki H."/>
            <person name="Tamura T."/>
        </authorList>
    </citation>
    <scope>NUCLEOTIDE SEQUENCE [LARGE SCALE GENOMIC DNA]</scope>
    <source>
        <strain evidence="2 3">NBRC 13996</strain>
    </source>
</reference>
<dbReference type="Proteomes" id="UP000676967">
    <property type="component" value="Chromosome"/>
</dbReference>
<name>A0ABM7M9V2_9ACTN</name>
<evidence type="ECO:0000313" key="3">
    <source>
        <dbReference type="Proteomes" id="UP000676967"/>
    </source>
</evidence>
<proteinExistence type="predicted"/>
<accession>A0ABM7M9V2</accession>
<keyword evidence="3" id="KW-1185">Reference proteome</keyword>
<evidence type="ECO:0000313" key="2">
    <source>
        <dbReference type="EMBL" id="BCJ48455.1"/>
    </source>
</evidence>
<protein>
    <submittedName>
        <fullName evidence="2">Uncharacterized protein</fullName>
    </submittedName>
</protein>
<organism evidence="2 3">
    <name type="scientific">Actinoplanes ianthinogenes</name>
    <dbReference type="NCBI Taxonomy" id="122358"/>
    <lineage>
        <taxon>Bacteria</taxon>
        <taxon>Bacillati</taxon>
        <taxon>Actinomycetota</taxon>
        <taxon>Actinomycetes</taxon>
        <taxon>Micromonosporales</taxon>
        <taxon>Micromonosporaceae</taxon>
        <taxon>Actinoplanes</taxon>
    </lineage>
</organism>